<dbReference type="InterPro" id="IPR036291">
    <property type="entry name" value="NAD(P)-bd_dom_sf"/>
</dbReference>
<dbReference type="PANTHER" id="PTHR43477">
    <property type="entry name" value="DIHYDROANTICAPSIN 7-DEHYDROGENASE"/>
    <property type="match status" value="1"/>
</dbReference>
<organism evidence="4 5">
    <name type="scientific">Streptomyces pseudovenezuelae</name>
    <dbReference type="NCBI Taxonomy" id="67350"/>
    <lineage>
        <taxon>Bacteria</taxon>
        <taxon>Bacillati</taxon>
        <taxon>Actinomycetota</taxon>
        <taxon>Actinomycetes</taxon>
        <taxon>Kitasatosporales</taxon>
        <taxon>Streptomycetaceae</taxon>
        <taxon>Streptomyces</taxon>
        <taxon>Streptomyces aurantiacus group</taxon>
    </lineage>
</organism>
<dbReference type="PRINTS" id="PR00081">
    <property type="entry name" value="GDHRDH"/>
</dbReference>
<protein>
    <submittedName>
        <fullName evidence="4">NAD(P)-dependent dehydrogenase (Short-subunit alcohol dehydrogenase family)</fullName>
    </submittedName>
</protein>
<evidence type="ECO:0000259" key="3">
    <source>
        <dbReference type="SMART" id="SM00822"/>
    </source>
</evidence>
<proteinExistence type="inferred from homology"/>
<dbReference type="EMBL" id="JARXVH010000032">
    <property type="protein sequence ID" value="MDH6222342.1"/>
    <property type="molecule type" value="Genomic_DNA"/>
</dbReference>
<feature type="domain" description="Ketoreductase" evidence="3">
    <location>
        <begin position="18"/>
        <end position="210"/>
    </location>
</feature>
<dbReference type="InterPro" id="IPR057326">
    <property type="entry name" value="KR_dom"/>
</dbReference>
<dbReference type="Gene3D" id="3.40.50.720">
    <property type="entry name" value="NAD(P)-binding Rossmann-like Domain"/>
    <property type="match status" value="1"/>
</dbReference>
<accession>A0ABT6M1D6</accession>
<sequence>MDTVTAPSPADPAVRKTPVIVVSGATGGMGAAVVEELARSDATVALLGRDAARLDRVRRQIDARTGGTGRLVTYETDINDTAQVDATVDALVGELGRVDGLVHTAGDGPLAPLAETTDAMWQATFNGKLLGAVRLVRALAGPLTAAGGGSVVLVSGVFRKDPDPLFPVNSAVNAAVAAFAKSVSKDLGRAGIRVNVLDPGAVRTPLWDEIAKAIGDRTGATAEEVSAQVADRTPLGTLAEPADVARLAAFLLSPAARHVAGAAITLDGGASAGL</sequence>
<dbReference type="Pfam" id="PF13561">
    <property type="entry name" value="adh_short_C2"/>
    <property type="match status" value="1"/>
</dbReference>
<gene>
    <name evidence="4" type="ORF">M2283_009691</name>
</gene>
<name>A0ABT6M1D6_9ACTN</name>
<keyword evidence="5" id="KW-1185">Reference proteome</keyword>
<reference evidence="4 5" key="1">
    <citation type="submission" date="2023-04" db="EMBL/GenBank/DDBJ databases">
        <title>Forest soil microbial communities from Buena Vista Peninsula, Colon Province, Panama.</title>
        <authorList>
            <person name="Bouskill N."/>
        </authorList>
    </citation>
    <scope>NUCLEOTIDE SEQUENCE [LARGE SCALE GENOMIC DNA]</scope>
    <source>
        <strain evidence="4 5">GGS1</strain>
    </source>
</reference>
<dbReference type="Proteomes" id="UP001160499">
    <property type="component" value="Unassembled WGS sequence"/>
</dbReference>
<dbReference type="InterPro" id="IPR002347">
    <property type="entry name" value="SDR_fam"/>
</dbReference>
<evidence type="ECO:0000256" key="2">
    <source>
        <dbReference type="ARBA" id="ARBA00023002"/>
    </source>
</evidence>
<dbReference type="PANTHER" id="PTHR43477:SF1">
    <property type="entry name" value="DIHYDROANTICAPSIN 7-DEHYDROGENASE"/>
    <property type="match status" value="1"/>
</dbReference>
<dbReference type="InterPro" id="IPR051122">
    <property type="entry name" value="SDR_DHRS6-like"/>
</dbReference>
<dbReference type="SUPFAM" id="SSF51735">
    <property type="entry name" value="NAD(P)-binding Rossmann-fold domains"/>
    <property type="match status" value="1"/>
</dbReference>
<comment type="similarity">
    <text evidence="1">Belongs to the short-chain dehydrogenases/reductases (SDR) family.</text>
</comment>
<dbReference type="SMART" id="SM00822">
    <property type="entry name" value="PKS_KR"/>
    <property type="match status" value="1"/>
</dbReference>
<keyword evidence="2" id="KW-0560">Oxidoreductase</keyword>
<evidence type="ECO:0000313" key="4">
    <source>
        <dbReference type="EMBL" id="MDH6222342.1"/>
    </source>
</evidence>
<dbReference type="RefSeq" id="WP_280882979.1">
    <property type="nucleotide sequence ID" value="NZ_JARXVH010000032.1"/>
</dbReference>
<evidence type="ECO:0000313" key="5">
    <source>
        <dbReference type="Proteomes" id="UP001160499"/>
    </source>
</evidence>
<evidence type="ECO:0000256" key="1">
    <source>
        <dbReference type="ARBA" id="ARBA00006484"/>
    </source>
</evidence>
<comment type="caution">
    <text evidence="4">The sequence shown here is derived from an EMBL/GenBank/DDBJ whole genome shotgun (WGS) entry which is preliminary data.</text>
</comment>